<keyword evidence="4" id="KW-1185">Reference proteome</keyword>
<dbReference type="GO" id="GO:0009378">
    <property type="term" value="F:four-way junction helicase activity"/>
    <property type="evidence" value="ECO:0007669"/>
    <property type="project" value="TreeGrafter"/>
</dbReference>
<dbReference type="OrthoDB" id="3546598at2759"/>
<dbReference type="SMART" id="SM00487">
    <property type="entry name" value="DEXDc"/>
    <property type="match status" value="1"/>
</dbReference>
<dbReference type="Proteomes" id="UP000249056">
    <property type="component" value="Unassembled WGS sequence"/>
</dbReference>
<comment type="caution">
    <text evidence="3">The sequence shown here is derived from an EMBL/GenBank/DDBJ whole genome shotgun (WGS) entry which is preliminary data.</text>
</comment>
<dbReference type="InterPro" id="IPR027417">
    <property type="entry name" value="P-loop_NTPase"/>
</dbReference>
<name>A0A395IF83_9HELO</name>
<evidence type="ECO:0000259" key="2">
    <source>
        <dbReference type="PROSITE" id="PS51192"/>
    </source>
</evidence>
<reference evidence="3 4" key="1">
    <citation type="submission" date="2018-06" db="EMBL/GenBank/DDBJ databases">
        <title>Genome Sequence of the Brown Rot Fungal Pathogen Monilinia fructigena.</title>
        <authorList>
            <person name="Landi L."/>
            <person name="De Miccolis Angelini R.M."/>
            <person name="Pollastro S."/>
            <person name="Abate D."/>
            <person name="Faretra F."/>
            <person name="Romanazzi G."/>
        </authorList>
    </citation>
    <scope>NUCLEOTIDE SEQUENCE [LARGE SCALE GENOMIC DNA]</scope>
    <source>
        <strain evidence="3 4">Mfrg269</strain>
    </source>
</reference>
<sequence>MNTMLHRGFRASASWHSFFRFAFVLQGKRASSPSDALVLQAAKRSRFRQRQGYSEEDLLQVAQRLFSSVPFQFRQPGQRRGVLTTFGTTFHEQVILILGTGSGKTLIPMLSASLADASTTIMIIPMVALRIDMIKRFNAVGIPSVVWSVECRETPPLVIVSAEAVCNDSFLEYAQGLVFRQKLDRIIMDECHLTITTSEYRSCMTQVGWFIRQIRTQSVWLSATLPPVMEELFIEQNKLVSPQIVRESTNRSNLQYLVSYGDGVPSLMEKARELIEGVLARSQYL</sequence>
<comment type="similarity">
    <text evidence="1">Belongs to the helicase family. RecQ subfamily.</text>
</comment>
<protein>
    <recommendedName>
        <fullName evidence="2">Helicase ATP-binding domain-containing protein</fullName>
    </recommendedName>
</protein>
<dbReference type="GO" id="GO:0003676">
    <property type="term" value="F:nucleic acid binding"/>
    <property type="evidence" value="ECO:0007669"/>
    <property type="project" value="InterPro"/>
</dbReference>
<dbReference type="GO" id="GO:0005737">
    <property type="term" value="C:cytoplasm"/>
    <property type="evidence" value="ECO:0007669"/>
    <property type="project" value="TreeGrafter"/>
</dbReference>
<evidence type="ECO:0000313" key="3">
    <source>
        <dbReference type="EMBL" id="RAL58003.1"/>
    </source>
</evidence>
<dbReference type="PANTHER" id="PTHR13710">
    <property type="entry name" value="DNA HELICASE RECQ FAMILY MEMBER"/>
    <property type="match status" value="1"/>
</dbReference>
<gene>
    <name evidence="3" type="ORF">DID88_006632</name>
</gene>
<evidence type="ECO:0000256" key="1">
    <source>
        <dbReference type="ARBA" id="ARBA00005446"/>
    </source>
</evidence>
<dbReference type="GO" id="GO:0005524">
    <property type="term" value="F:ATP binding"/>
    <property type="evidence" value="ECO:0007669"/>
    <property type="project" value="InterPro"/>
</dbReference>
<dbReference type="AlphaFoldDB" id="A0A395IF83"/>
<dbReference type="InterPro" id="IPR011545">
    <property type="entry name" value="DEAD/DEAH_box_helicase_dom"/>
</dbReference>
<dbReference type="Pfam" id="PF00270">
    <property type="entry name" value="DEAD"/>
    <property type="match status" value="1"/>
</dbReference>
<dbReference type="PROSITE" id="PS51192">
    <property type="entry name" value="HELICASE_ATP_BIND_1"/>
    <property type="match status" value="1"/>
</dbReference>
<dbReference type="GO" id="GO:0043138">
    <property type="term" value="F:3'-5' DNA helicase activity"/>
    <property type="evidence" value="ECO:0007669"/>
    <property type="project" value="TreeGrafter"/>
</dbReference>
<dbReference type="GO" id="GO:0000724">
    <property type="term" value="P:double-strand break repair via homologous recombination"/>
    <property type="evidence" value="ECO:0007669"/>
    <property type="project" value="TreeGrafter"/>
</dbReference>
<proteinExistence type="inferred from homology"/>
<dbReference type="PANTHER" id="PTHR13710:SF154">
    <property type="entry name" value="RECQ HELICASE, PUTATIVE (AFU_ORTHOLOGUE AFUA_6G14720)-RELATED"/>
    <property type="match status" value="1"/>
</dbReference>
<dbReference type="GO" id="GO:0005694">
    <property type="term" value="C:chromosome"/>
    <property type="evidence" value="ECO:0007669"/>
    <property type="project" value="TreeGrafter"/>
</dbReference>
<feature type="domain" description="Helicase ATP-binding" evidence="2">
    <location>
        <begin position="85"/>
        <end position="243"/>
    </location>
</feature>
<organism evidence="3 4">
    <name type="scientific">Monilinia fructigena</name>
    <dbReference type="NCBI Taxonomy" id="38457"/>
    <lineage>
        <taxon>Eukaryota</taxon>
        <taxon>Fungi</taxon>
        <taxon>Dikarya</taxon>
        <taxon>Ascomycota</taxon>
        <taxon>Pezizomycotina</taxon>
        <taxon>Leotiomycetes</taxon>
        <taxon>Helotiales</taxon>
        <taxon>Sclerotiniaceae</taxon>
        <taxon>Monilinia</taxon>
    </lineage>
</organism>
<evidence type="ECO:0000313" key="4">
    <source>
        <dbReference type="Proteomes" id="UP000249056"/>
    </source>
</evidence>
<accession>A0A395IF83</accession>
<dbReference type="InterPro" id="IPR014001">
    <property type="entry name" value="Helicase_ATP-bd"/>
</dbReference>
<dbReference type="Gene3D" id="3.40.50.300">
    <property type="entry name" value="P-loop containing nucleotide triphosphate hydrolases"/>
    <property type="match status" value="1"/>
</dbReference>
<dbReference type="EMBL" id="QKRW01000126">
    <property type="protein sequence ID" value="RAL58003.1"/>
    <property type="molecule type" value="Genomic_DNA"/>
</dbReference>
<dbReference type="SUPFAM" id="SSF52540">
    <property type="entry name" value="P-loop containing nucleoside triphosphate hydrolases"/>
    <property type="match status" value="1"/>
</dbReference>